<dbReference type="STRING" id="1849047.A0A3D8QFT5"/>
<dbReference type="Proteomes" id="UP000256645">
    <property type="component" value="Unassembled WGS sequence"/>
</dbReference>
<evidence type="ECO:0008006" key="4">
    <source>
        <dbReference type="Google" id="ProtNLM"/>
    </source>
</evidence>
<evidence type="ECO:0000313" key="3">
    <source>
        <dbReference type="Proteomes" id="UP000256645"/>
    </source>
</evidence>
<proteinExistence type="predicted"/>
<sequence length="495" mass="55419">MPSLSVPTTSALPANHRIPATSPSVFKALQRLARPSLISVVLHWLHDDVQEICPPYLRPESDEEDEQDLYPACSNLKRLRELYRLMQERNGGKREVVDRVLEGDWRHGITLYQLALIDMQYLYDHPTSQKWTALKIIRLSSDDVEDGERPKEQKSMTLPRLHPATFLQNLRKEAPPDVKAYYNIDRHGRLPLTILRMFIMESPYNTERVFSASSRATLDSSKHFYVAFPDNSPYVYVSLTTSTGVKTPGGSRSIRQAILEGIPKAFSRPRERYGLESTNMSAKNLEALVERRGGLRTNAAGGGWGIYADGNKNDTPLNHSLSADGDNSGGSETDVEPRTFGLKRKPDEDRAIVKRRKLLAKGRFGNSGLIDDGKGIEQFDVRIQDPFFSDRAASPVQDEDRSSDQAEKGSKGRRSTIDQALAHEAMDLDDDEDNTWRPEVTVSIHGSHVFAGIRQWVESGAIKAERMPGWMTGEEGVSIGVVRDGRIKGFKGSCV</sequence>
<dbReference type="InterPro" id="IPR007902">
    <property type="entry name" value="Chl4/mis15/CENP-N"/>
</dbReference>
<dbReference type="EMBL" id="PDLM01000015">
    <property type="protein sequence ID" value="RDW60665.1"/>
    <property type="molecule type" value="Genomic_DNA"/>
</dbReference>
<gene>
    <name evidence="2" type="ORF">BP6252_12048</name>
</gene>
<feature type="region of interest" description="Disordered" evidence="1">
    <location>
        <begin position="317"/>
        <end position="347"/>
    </location>
</feature>
<accession>A0A3D8QFT5</accession>
<name>A0A3D8QFT5_9HELO</name>
<protein>
    <recommendedName>
        <fullName evidence="4">CHL4-domain-containing protein</fullName>
    </recommendedName>
</protein>
<reference evidence="2 3" key="1">
    <citation type="journal article" date="2018" name="IMA Fungus">
        <title>IMA Genome-F 9: Draft genome sequence of Annulohypoxylon stygium, Aspergillus mulundensis, Berkeleyomyces basicola (syn. Thielaviopsis basicola), Ceratocystis smalleyi, two Cercospora beticola strains, Coleophoma cylindrospora, Fusarium fracticaudum, Phialophora cf. hyalina, and Morchella septimelata.</title>
        <authorList>
            <person name="Wingfield B.D."/>
            <person name="Bills G.F."/>
            <person name="Dong Y."/>
            <person name="Huang W."/>
            <person name="Nel W.J."/>
            <person name="Swalarsk-Parry B.S."/>
            <person name="Vaghefi N."/>
            <person name="Wilken P.M."/>
            <person name="An Z."/>
            <person name="de Beer Z.W."/>
            <person name="De Vos L."/>
            <person name="Chen L."/>
            <person name="Duong T.A."/>
            <person name="Gao Y."/>
            <person name="Hammerbacher A."/>
            <person name="Kikkert J.R."/>
            <person name="Li Y."/>
            <person name="Li H."/>
            <person name="Li K."/>
            <person name="Li Q."/>
            <person name="Liu X."/>
            <person name="Ma X."/>
            <person name="Naidoo K."/>
            <person name="Pethybridge S.J."/>
            <person name="Sun J."/>
            <person name="Steenkamp E.T."/>
            <person name="van der Nest M.A."/>
            <person name="van Wyk S."/>
            <person name="Wingfield M.J."/>
            <person name="Xiong C."/>
            <person name="Yue Q."/>
            <person name="Zhang X."/>
        </authorList>
    </citation>
    <scope>NUCLEOTIDE SEQUENCE [LARGE SCALE GENOMIC DNA]</scope>
    <source>
        <strain evidence="2 3">BP6252</strain>
    </source>
</reference>
<comment type="caution">
    <text evidence="2">The sequence shown here is derived from an EMBL/GenBank/DDBJ whole genome shotgun (WGS) entry which is preliminary data.</text>
</comment>
<dbReference type="Gene3D" id="3.10.20.720">
    <property type="match status" value="1"/>
</dbReference>
<evidence type="ECO:0000256" key="1">
    <source>
        <dbReference type="SAM" id="MobiDB-lite"/>
    </source>
</evidence>
<feature type="compositionally biased region" description="Basic and acidic residues" evidence="1">
    <location>
        <begin position="398"/>
        <end position="410"/>
    </location>
</feature>
<keyword evidence="3" id="KW-1185">Reference proteome</keyword>
<evidence type="ECO:0000313" key="2">
    <source>
        <dbReference type="EMBL" id="RDW60665.1"/>
    </source>
</evidence>
<feature type="region of interest" description="Disordered" evidence="1">
    <location>
        <begin position="388"/>
        <end position="416"/>
    </location>
</feature>
<dbReference type="GO" id="GO:0007059">
    <property type="term" value="P:chromosome segregation"/>
    <property type="evidence" value="ECO:0007669"/>
    <property type="project" value="InterPro"/>
</dbReference>
<dbReference type="GO" id="GO:0034080">
    <property type="term" value="P:CENP-A containing chromatin assembly"/>
    <property type="evidence" value="ECO:0007669"/>
    <property type="project" value="InterPro"/>
</dbReference>
<dbReference type="Pfam" id="PF05238">
    <property type="entry name" value="CENP-N"/>
    <property type="match status" value="1"/>
</dbReference>
<organism evidence="2 3">
    <name type="scientific">Coleophoma cylindrospora</name>
    <dbReference type="NCBI Taxonomy" id="1849047"/>
    <lineage>
        <taxon>Eukaryota</taxon>
        <taxon>Fungi</taxon>
        <taxon>Dikarya</taxon>
        <taxon>Ascomycota</taxon>
        <taxon>Pezizomycotina</taxon>
        <taxon>Leotiomycetes</taxon>
        <taxon>Helotiales</taxon>
        <taxon>Dermateaceae</taxon>
        <taxon>Coleophoma</taxon>
    </lineage>
</organism>
<dbReference type="AlphaFoldDB" id="A0A3D8QFT5"/>
<dbReference type="OrthoDB" id="6585699at2759"/>